<accession>A0A2N9IY21</accession>
<proteinExistence type="predicted"/>
<evidence type="ECO:0000256" key="1">
    <source>
        <dbReference type="SAM" id="MobiDB-lite"/>
    </source>
</evidence>
<sequence length="143" mass="15554">MLARGEGGRSLTGAWGRVRPPMEAFPPPNGGSSFVEFGRGAIFTNRSWEAPVLGFERCGGAGAREHRLPTLSPARGGALFLRWRFFHRTTIDLEAIYPLVVVSVRVDAWNDDFGDRGGSAARGGAWATKPRTPVARESAWSLQ</sequence>
<dbReference type="AlphaFoldDB" id="A0A2N9IY21"/>
<dbReference type="EMBL" id="OIVN01006271">
    <property type="protein sequence ID" value="SPD29468.1"/>
    <property type="molecule type" value="Genomic_DNA"/>
</dbReference>
<protein>
    <submittedName>
        <fullName evidence="2">Uncharacterized protein</fullName>
    </submittedName>
</protein>
<name>A0A2N9IY21_FAGSY</name>
<feature type="region of interest" description="Disordered" evidence="1">
    <location>
        <begin position="120"/>
        <end position="143"/>
    </location>
</feature>
<evidence type="ECO:0000313" key="2">
    <source>
        <dbReference type="EMBL" id="SPD29468.1"/>
    </source>
</evidence>
<organism evidence="2">
    <name type="scientific">Fagus sylvatica</name>
    <name type="common">Beechnut</name>
    <dbReference type="NCBI Taxonomy" id="28930"/>
    <lineage>
        <taxon>Eukaryota</taxon>
        <taxon>Viridiplantae</taxon>
        <taxon>Streptophyta</taxon>
        <taxon>Embryophyta</taxon>
        <taxon>Tracheophyta</taxon>
        <taxon>Spermatophyta</taxon>
        <taxon>Magnoliopsida</taxon>
        <taxon>eudicotyledons</taxon>
        <taxon>Gunneridae</taxon>
        <taxon>Pentapetalae</taxon>
        <taxon>rosids</taxon>
        <taxon>fabids</taxon>
        <taxon>Fagales</taxon>
        <taxon>Fagaceae</taxon>
        <taxon>Fagus</taxon>
    </lineage>
</organism>
<gene>
    <name evidence="2" type="ORF">FSB_LOCUS57350</name>
</gene>
<reference evidence="2" key="1">
    <citation type="submission" date="2018-02" db="EMBL/GenBank/DDBJ databases">
        <authorList>
            <person name="Cohen D.B."/>
            <person name="Kent A.D."/>
        </authorList>
    </citation>
    <scope>NUCLEOTIDE SEQUENCE</scope>
</reference>
<feature type="region of interest" description="Disordered" evidence="1">
    <location>
        <begin position="1"/>
        <end position="22"/>
    </location>
</feature>